<protein>
    <submittedName>
        <fullName evidence="1">Uncharacterized protein</fullName>
    </submittedName>
</protein>
<evidence type="ECO:0000313" key="2">
    <source>
        <dbReference type="Proteomes" id="UP000215914"/>
    </source>
</evidence>
<dbReference type="AlphaFoldDB" id="A0A9K3IH23"/>
<evidence type="ECO:0000313" key="1">
    <source>
        <dbReference type="EMBL" id="KAF5796794.1"/>
    </source>
</evidence>
<dbReference type="Proteomes" id="UP000215914">
    <property type="component" value="Unassembled WGS sequence"/>
</dbReference>
<sequence>MKKNIVPADLGFNPHHQPSSSTLISSFVLLLTLSRKQRRGLKLYTQISERVNQMKMK</sequence>
<keyword evidence="2" id="KW-1185">Reference proteome</keyword>
<name>A0A9K3IH23_HELAN</name>
<dbReference type="EMBL" id="MNCJ02000323">
    <property type="protein sequence ID" value="KAF5796794.1"/>
    <property type="molecule type" value="Genomic_DNA"/>
</dbReference>
<reference evidence="1" key="2">
    <citation type="submission" date="2020-06" db="EMBL/GenBank/DDBJ databases">
        <title>Helianthus annuus Genome sequencing and assembly Release 2.</title>
        <authorList>
            <person name="Gouzy J."/>
            <person name="Langlade N."/>
            <person name="Munos S."/>
        </authorList>
    </citation>
    <scope>NUCLEOTIDE SEQUENCE</scope>
    <source>
        <tissue evidence="1">Leaves</tissue>
    </source>
</reference>
<gene>
    <name evidence="1" type="ORF">HanXRQr2_Chr08g0356031</name>
</gene>
<organism evidence="1 2">
    <name type="scientific">Helianthus annuus</name>
    <name type="common">Common sunflower</name>
    <dbReference type="NCBI Taxonomy" id="4232"/>
    <lineage>
        <taxon>Eukaryota</taxon>
        <taxon>Viridiplantae</taxon>
        <taxon>Streptophyta</taxon>
        <taxon>Embryophyta</taxon>
        <taxon>Tracheophyta</taxon>
        <taxon>Spermatophyta</taxon>
        <taxon>Magnoliopsida</taxon>
        <taxon>eudicotyledons</taxon>
        <taxon>Gunneridae</taxon>
        <taxon>Pentapetalae</taxon>
        <taxon>asterids</taxon>
        <taxon>campanulids</taxon>
        <taxon>Asterales</taxon>
        <taxon>Asteraceae</taxon>
        <taxon>Asteroideae</taxon>
        <taxon>Heliantheae alliance</taxon>
        <taxon>Heliantheae</taxon>
        <taxon>Helianthus</taxon>
    </lineage>
</organism>
<proteinExistence type="predicted"/>
<accession>A0A9K3IH23</accession>
<dbReference type="Gramene" id="mRNA:HanXRQr2_Chr08g0356031">
    <property type="protein sequence ID" value="mRNA:HanXRQr2_Chr08g0356031"/>
    <property type="gene ID" value="HanXRQr2_Chr08g0356031"/>
</dbReference>
<comment type="caution">
    <text evidence="1">The sequence shown here is derived from an EMBL/GenBank/DDBJ whole genome shotgun (WGS) entry which is preliminary data.</text>
</comment>
<reference evidence="1" key="1">
    <citation type="journal article" date="2017" name="Nature">
        <title>The sunflower genome provides insights into oil metabolism, flowering and Asterid evolution.</title>
        <authorList>
            <person name="Badouin H."/>
            <person name="Gouzy J."/>
            <person name="Grassa C.J."/>
            <person name="Murat F."/>
            <person name="Staton S.E."/>
            <person name="Cottret L."/>
            <person name="Lelandais-Briere C."/>
            <person name="Owens G.L."/>
            <person name="Carrere S."/>
            <person name="Mayjonade B."/>
            <person name="Legrand L."/>
            <person name="Gill N."/>
            <person name="Kane N.C."/>
            <person name="Bowers J.E."/>
            <person name="Hubner S."/>
            <person name="Bellec A."/>
            <person name="Berard A."/>
            <person name="Berges H."/>
            <person name="Blanchet N."/>
            <person name="Boniface M.C."/>
            <person name="Brunel D."/>
            <person name="Catrice O."/>
            <person name="Chaidir N."/>
            <person name="Claudel C."/>
            <person name="Donnadieu C."/>
            <person name="Faraut T."/>
            <person name="Fievet G."/>
            <person name="Helmstetter N."/>
            <person name="King M."/>
            <person name="Knapp S.J."/>
            <person name="Lai Z."/>
            <person name="Le Paslier M.C."/>
            <person name="Lippi Y."/>
            <person name="Lorenzon L."/>
            <person name="Mandel J.R."/>
            <person name="Marage G."/>
            <person name="Marchand G."/>
            <person name="Marquand E."/>
            <person name="Bret-Mestries E."/>
            <person name="Morien E."/>
            <person name="Nambeesan S."/>
            <person name="Nguyen T."/>
            <person name="Pegot-Espagnet P."/>
            <person name="Pouilly N."/>
            <person name="Raftis F."/>
            <person name="Sallet E."/>
            <person name="Schiex T."/>
            <person name="Thomas J."/>
            <person name="Vandecasteele C."/>
            <person name="Vares D."/>
            <person name="Vear F."/>
            <person name="Vautrin S."/>
            <person name="Crespi M."/>
            <person name="Mangin B."/>
            <person name="Burke J.M."/>
            <person name="Salse J."/>
            <person name="Munos S."/>
            <person name="Vincourt P."/>
            <person name="Rieseberg L.H."/>
            <person name="Langlade N.B."/>
        </authorList>
    </citation>
    <scope>NUCLEOTIDE SEQUENCE</scope>
    <source>
        <tissue evidence="1">Leaves</tissue>
    </source>
</reference>